<sequence length="286" mass="32397">MNNRPPIDLRSVTLCAADSLNPHLALHALRRSARLCTFGDVILFTHEEIPSDIRSVRIPRLQSRDDYSAFIFRDLVHHISTPWVLIAQWDGFVVDETAWSQSFLDYDYIGAKWPFHSDGLTVGNGGFSLRSARLLRACAEARFPFIPGVNEDELICRVYRSALEAECGIRFAPEPIAEQFSHERGALDNPTFGFHAAFNMWRHVDDTEMIEIIRAVDPRTIASGEMVELLHTYFTLRKFACLMALYARLRDTWTPVEIAQQIVNRGATKEAAVQCVNTCERIAQGG</sequence>
<organism evidence="2 3">
    <name type="scientific">Paraburkholderia haematera</name>
    <dbReference type="NCBI Taxonomy" id="2793077"/>
    <lineage>
        <taxon>Bacteria</taxon>
        <taxon>Pseudomonadati</taxon>
        <taxon>Pseudomonadota</taxon>
        <taxon>Betaproteobacteria</taxon>
        <taxon>Burkholderiales</taxon>
        <taxon>Burkholderiaceae</taxon>
        <taxon>Paraburkholderia</taxon>
    </lineage>
</organism>
<name>A0ABM8RB30_9BURK</name>
<reference evidence="2 3" key="1">
    <citation type="submission" date="2021-02" db="EMBL/GenBank/DDBJ databases">
        <authorList>
            <person name="Vanwijnsberghe S."/>
        </authorList>
    </citation>
    <scope>NUCLEOTIDE SEQUENCE [LARGE SCALE GENOMIC DNA]</scope>
    <source>
        <strain evidence="2 3">LMG 31837</strain>
    </source>
</reference>
<dbReference type="InterPro" id="IPR043729">
    <property type="entry name" value="DUF5672"/>
</dbReference>
<feature type="domain" description="DUF5672" evidence="1">
    <location>
        <begin position="56"/>
        <end position="186"/>
    </location>
</feature>
<keyword evidence="3" id="KW-1185">Reference proteome</keyword>
<dbReference type="Pfam" id="PF18922">
    <property type="entry name" value="DUF5672"/>
    <property type="match status" value="1"/>
</dbReference>
<evidence type="ECO:0000313" key="3">
    <source>
        <dbReference type="Proteomes" id="UP000672526"/>
    </source>
</evidence>
<evidence type="ECO:0000313" key="2">
    <source>
        <dbReference type="EMBL" id="CAE6743079.1"/>
    </source>
</evidence>
<dbReference type="EMBL" id="CAJNBK010000005">
    <property type="protein sequence ID" value="CAE6743079.1"/>
    <property type="molecule type" value="Genomic_DNA"/>
</dbReference>
<comment type="caution">
    <text evidence="2">The sequence shown here is derived from an EMBL/GenBank/DDBJ whole genome shotgun (WGS) entry which is preliminary data.</text>
</comment>
<proteinExistence type="predicted"/>
<protein>
    <recommendedName>
        <fullName evidence="1">DUF5672 domain-containing protein</fullName>
    </recommendedName>
</protein>
<evidence type="ECO:0000259" key="1">
    <source>
        <dbReference type="Pfam" id="PF18922"/>
    </source>
</evidence>
<gene>
    <name evidence="2" type="ORF">R69888_02613</name>
</gene>
<dbReference type="RefSeq" id="WP_211611605.1">
    <property type="nucleotide sequence ID" value="NZ_CAJNBK010000005.1"/>
</dbReference>
<accession>A0ABM8RB30</accession>
<dbReference type="Proteomes" id="UP000672526">
    <property type="component" value="Unassembled WGS sequence"/>
</dbReference>